<evidence type="ECO:0000313" key="8">
    <source>
        <dbReference type="Proteomes" id="UP000784286"/>
    </source>
</evidence>
<dbReference type="InterPro" id="IPR017937">
    <property type="entry name" value="Thioredoxin_CS"/>
</dbReference>
<dbReference type="InterPro" id="IPR036249">
    <property type="entry name" value="Thioredoxin-like_sf"/>
</dbReference>
<keyword evidence="2" id="KW-0201">Cytochrome c-type biogenesis</keyword>
<evidence type="ECO:0000259" key="6">
    <source>
        <dbReference type="PROSITE" id="PS51352"/>
    </source>
</evidence>
<reference evidence="7" key="1">
    <citation type="journal article" date="2021" name="PeerJ">
        <title>Extensive microbial diversity within the chicken gut microbiome revealed by metagenomics and culture.</title>
        <authorList>
            <person name="Gilroy R."/>
            <person name="Ravi A."/>
            <person name="Getino M."/>
            <person name="Pursley I."/>
            <person name="Horton D.L."/>
            <person name="Alikhan N.F."/>
            <person name="Baker D."/>
            <person name="Gharbi K."/>
            <person name="Hall N."/>
            <person name="Watson M."/>
            <person name="Adriaenssens E.M."/>
            <person name="Foster-Nyarko E."/>
            <person name="Jarju S."/>
            <person name="Secka A."/>
            <person name="Antonio M."/>
            <person name="Oren A."/>
            <person name="Chaudhuri R.R."/>
            <person name="La Ragione R."/>
            <person name="Hildebrand F."/>
            <person name="Pallen M.J."/>
        </authorList>
    </citation>
    <scope>NUCLEOTIDE SEQUENCE</scope>
    <source>
        <strain evidence="7">8470</strain>
    </source>
</reference>
<comment type="subcellular location">
    <subcellularLocation>
        <location evidence="1">Cell envelope</location>
    </subcellularLocation>
</comment>
<dbReference type="EMBL" id="JAHLFJ010000119">
    <property type="protein sequence ID" value="MBU3857404.1"/>
    <property type="molecule type" value="Genomic_DNA"/>
</dbReference>
<feature type="domain" description="Thioredoxin" evidence="6">
    <location>
        <begin position="468"/>
        <end position="620"/>
    </location>
</feature>
<gene>
    <name evidence="7" type="ORF">H9928_12890</name>
</gene>
<evidence type="ECO:0000256" key="3">
    <source>
        <dbReference type="ARBA" id="ARBA00023157"/>
    </source>
</evidence>
<feature type="signal peptide" evidence="5">
    <location>
        <begin position="1"/>
        <end position="19"/>
    </location>
</feature>
<comment type="caution">
    <text evidence="7">The sequence shown here is derived from an EMBL/GenBank/DDBJ whole genome shotgun (WGS) entry which is preliminary data.</text>
</comment>
<dbReference type="InterPro" id="IPR013766">
    <property type="entry name" value="Thioredoxin_domain"/>
</dbReference>
<evidence type="ECO:0000256" key="2">
    <source>
        <dbReference type="ARBA" id="ARBA00022748"/>
    </source>
</evidence>
<keyword evidence="3" id="KW-1015">Disulfide bond</keyword>
<protein>
    <submittedName>
        <fullName evidence="7">TlpA family protein disulfide reductase</fullName>
    </submittedName>
</protein>
<dbReference type="Proteomes" id="UP000784286">
    <property type="component" value="Unassembled WGS sequence"/>
</dbReference>
<dbReference type="PANTHER" id="PTHR42852:SF6">
    <property type="entry name" value="THIOL:DISULFIDE INTERCHANGE PROTEIN DSBE"/>
    <property type="match status" value="1"/>
</dbReference>
<proteinExistence type="predicted"/>
<evidence type="ECO:0000256" key="4">
    <source>
        <dbReference type="ARBA" id="ARBA00023284"/>
    </source>
</evidence>
<evidence type="ECO:0000313" key="7">
    <source>
        <dbReference type="EMBL" id="MBU3857404.1"/>
    </source>
</evidence>
<reference evidence="7" key="2">
    <citation type="submission" date="2021-04" db="EMBL/GenBank/DDBJ databases">
        <authorList>
            <person name="Gilroy R."/>
        </authorList>
    </citation>
    <scope>NUCLEOTIDE SEQUENCE</scope>
    <source>
        <strain evidence="7">8470</strain>
    </source>
</reference>
<dbReference type="Pfam" id="PF13905">
    <property type="entry name" value="Thioredoxin_8"/>
    <property type="match status" value="1"/>
</dbReference>
<dbReference type="GO" id="GO:0030313">
    <property type="term" value="C:cell envelope"/>
    <property type="evidence" value="ECO:0007669"/>
    <property type="project" value="UniProtKB-SubCell"/>
</dbReference>
<organism evidence="7 8">
    <name type="scientific">Candidatus Phocaeicola excrementipullorum</name>
    <dbReference type="NCBI Taxonomy" id="2838731"/>
    <lineage>
        <taxon>Bacteria</taxon>
        <taxon>Pseudomonadati</taxon>
        <taxon>Bacteroidota</taxon>
        <taxon>Bacteroidia</taxon>
        <taxon>Bacteroidales</taxon>
        <taxon>Bacteroidaceae</taxon>
        <taxon>Phocaeicola</taxon>
    </lineage>
</organism>
<dbReference type="InterPro" id="IPR012336">
    <property type="entry name" value="Thioredoxin-like_fold"/>
</dbReference>
<evidence type="ECO:0000256" key="5">
    <source>
        <dbReference type="SAM" id="SignalP"/>
    </source>
</evidence>
<dbReference type="PROSITE" id="PS00194">
    <property type="entry name" value="THIOREDOXIN_1"/>
    <property type="match status" value="1"/>
</dbReference>
<accession>A0A948TPY4</accession>
<dbReference type="InterPro" id="IPR050553">
    <property type="entry name" value="Thioredoxin_ResA/DsbE_sf"/>
</dbReference>
<dbReference type="PROSITE" id="PS51352">
    <property type="entry name" value="THIOREDOXIN_2"/>
    <property type="match status" value="1"/>
</dbReference>
<dbReference type="PANTHER" id="PTHR42852">
    <property type="entry name" value="THIOL:DISULFIDE INTERCHANGE PROTEIN DSBE"/>
    <property type="match status" value="1"/>
</dbReference>
<dbReference type="GO" id="GO:0017004">
    <property type="term" value="P:cytochrome complex assembly"/>
    <property type="evidence" value="ECO:0007669"/>
    <property type="project" value="UniProtKB-KW"/>
</dbReference>
<dbReference type="CDD" id="cd02966">
    <property type="entry name" value="TlpA_like_family"/>
    <property type="match status" value="1"/>
</dbReference>
<dbReference type="SUPFAM" id="SSF52833">
    <property type="entry name" value="Thioredoxin-like"/>
    <property type="match status" value="1"/>
</dbReference>
<feature type="chain" id="PRO_5037153432" evidence="5">
    <location>
        <begin position="20"/>
        <end position="624"/>
    </location>
</feature>
<dbReference type="AlphaFoldDB" id="A0A948TPY4"/>
<dbReference type="Gene3D" id="3.40.30.10">
    <property type="entry name" value="Glutaredoxin"/>
    <property type="match status" value="1"/>
</dbReference>
<name>A0A948TPY4_9BACT</name>
<keyword evidence="4" id="KW-0676">Redox-active center</keyword>
<keyword evidence="5" id="KW-0732">Signal</keyword>
<sequence length="624" mass="70094">MKINCTFVASLLPALMLTACHTGPKTVDFPLIESANTTTLDIAKVELNDTATVVHVNAYFRPHYWIRIDSKTYLRAEGEKYALTDAQGITPDSLFWMPESGEASFTLFFQPLPKRTRSFDFIESDCADCFKLFGVDLTGKETYDIPEGIPAEALKLDGNAPMPEPVFKSGETTLEVRLLHHRKELGTEQNIYVNTLNGVQEEYTAPVDSATHTAIFKFRQYGPAEVLLPMTGSIQVAPGEHAVVYIDQRGSGQRIVSRRKGAVAKPFRSLYAEGTYASLNNLISSRTDWPVWSMNLYNGKFADYRMTSKAYAAHVTNTYKALSDSIAADSLPPLMKAWMQLSLQEEAVAAMLGGNYFREHNYRCMHNEWNRNPIKGIEPMKPEDQAEICKLFDVNNPQLLMGAQVSDYVGNVVYSDGAWMETAGIRTGLIPSLRKYVLLVDKVQKGTLTQADLKVFGPEDSAFYVEALEAMQKDIAAKLEAVKDKAVIEHTPDVPVKDLFDAIVAPYKGKVVFVDFWNTWCGPCRASIKAIEPLKDTELKSDRLVWIYIANETSPVVKYKTMIPGIKGKHFRLNDEQWNYLCKKFHIDGIPSYVLVDKDGSYSLRNDLRDHNRLVKTLAEKVGQ</sequence>
<dbReference type="PROSITE" id="PS51257">
    <property type="entry name" value="PROKAR_LIPOPROTEIN"/>
    <property type="match status" value="1"/>
</dbReference>
<evidence type="ECO:0000256" key="1">
    <source>
        <dbReference type="ARBA" id="ARBA00004196"/>
    </source>
</evidence>